<evidence type="ECO:0000313" key="2">
    <source>
        <dbReference type="Proteomes" id="UP000285908"/>
    </source>
</evidence>
<gene>
    <name evidence="1" type="ORF">EKE94_08995</name>
</gene>
<comment type="caution">
    <text evidence="1">The sequence shown here is derived from an EMBL/GenBank/DDBJ whole genome shotgun (WGS) entry which is preliminary data.</text>
</comment>
<proteinExistence type="predicted"/>
<dbReference type="OrthoDB" id="8448547at2"/>
<dbReference type="EMBL" id="RQXX01000002">
    <property type="protein sequence ID" value="RVV99003.1"/>
    <property type="molecule type" value="Genomic_DNA"/>
</dbReference>
<accession>A0A438AJP0</accession>
<protein>
    <submittedName>
        <fullName evidence="1">Phage tail tape measure protein</fullName>
    </submittedName>
</protein>
<dbReference type="Proteomes" id="UP000285908">
    <property type="component" value="Unassembled WGS sequence"/>
</dbReference>
<organism evidence="1 2">
    <name type="scientific">Mesobaculum littorinae</name>
    <dbReference type="NCBI Taxonomy" id="2486419"/>
    <lineage>
        <taxon>Bacteria</taxon>
        <taxon>Pseudomonadati</taxon>
        <taxon>Pseudomonadota</taxon>
        <taxon>Alphaproteobacteria</taxon>
        <taxon>Rhodobacterales</taxon>
        <taxon>Roseobacteraceae</taxon>
        <taxon>Mesobaculum</taxon>
    </lineage>
</organism>
<evidence type="ECO:0000313" key="1">
    <source>
        <dbReference type="EMBL" id="RVV99003.1"/>
    </source>
</evidence>
<name>A0A438AJP0_9RHOB</name>
<reference evidence="1 2" key="1">
    <citation type="submission" date="2018-11" db="EMBL/GenBank/DDBJ databases">
        <title>Mesobaculum littorinae gen. nov., sp. nov., isolated from Littorina scabra that represents a novel genus of the order Rhodobacteraceae.</title>
        <authorList>
            <person name="Li F."/>
        </authorList>
    </citation>
    <scope>NUCLEOTIDE SEQUENCE [LARGE SCALE GENOMIC DNA]</scope>
    <source>
        <strain evidence="1 2">M0103</strain>
    </source>
</reference>
<dbReference type="AlphaFoldDB" id="A0A438AJP0"/>
<dbReference type="RefSeq" id="WP_127906236.1">
    <property type="nucleotide sequence ID" value="NZ_RQXX01000002.1"/>
</dbReference>
<sequence length="218" mass="22210">MTDISGLDALDAEVVALEQSLGGAEAVARAFDTELRRMRGTLAATGTEVGTLSRGISRGLRRAFEGLVFDGTKLSDALGGVARSMVDAAYSAAIKPVSQHFGGMIASGVAGLIDGAFADGAAFTQGRVMPFAKGGVVAGPTTFPMRGGTGLMGEAGPEAIMPLARAPDGRLGVRAEGSVSPVQVVMNISTPDVEGFRRSGTQVAAQMSRALARGARNR</sequence>
<keyword evidence="2" id="KW-1185">Reference proteome</keyword>